<accession>A0A974GVJ9</accession>
<organism evidence="1 2">
    <name type="scientific">Sedimentibacter hydroxybenzoicus DSM 7310</name>
    <dbReference type="NCBI Taxonomy" id="1123245"/>
    <lineage>
        <taxon>Bacteria</taxon>
        <taxon>Bacillati</taxon>
        <taxon>Bacillota</taxon>
        <taxon>Tissierellia</taxon>
        <taxon>Sedimentibacter</taxon>
    </lineage>
</organism>
<reference evidence="1" key="1">
    <citation type="submission" date="2020-07" db="EMBL/GenBank/DDBJ databases">
        <title>Genomic analysis of a strain of Sedimentibacter Hydroxybenzoicus DSM7310.</title>
        <authorList>
            <person name="Ma S."/>
        </authorList>
    </citation>
    <scope>NUCLEOTIDE SEQUENCE</scope>
    <source>
        <strain evidence="1">DSM 7310</strain>
    </source>
</reference>
<dbReference type="Proteomes" id="UP000611629">
    <property type="component" value="Unassembled WGS sequence"/>
</dbReference>
<comment type="caution">
    <text evidence="1">The sequence shown here is derived from an EMBL/GenBank/DDBJ whole genome shotgun (WGS) entry which is preliminary data.</text>
</comment>
<sequence>MKRVYIATTILVILLSVLLLKIKMDNSLNAIFDKWEAGDINTTESIDIMNSFTEYLAENREISTEDIMNLSKRFKIYDIDGFRIIEYVENPEFYGNSGKGSYHIVMYNDIIEIIDSNGSIRIDEVIKLNDNLYSMYVTDYKFSNITGINIFGIAINEKGIEYKPIISNAEIPDGFQFIESLYYDSGHIYFESIENDGSNVLISVNNTSYMLQLREDGLYHFTDIE</sequence>
<gene>
    <name evidence="1" type="ORF">HZF24_04845</name>
</gene>
<keyword evidence="2" id="KW-1185">Reference proteome</keyword>
<protein>
    <submittedName>
        <fullName evidence="1">Uncharacterized protein</fullName>
    </submittedName>
</protein>
<evidence type="ECO:0000313" key="2">
    <source>
        <dbReference type="Proteomes" id="UP000611629"/>
    </source>
</evidence>
<name>A0A974GVJ9_SEDHY</name>
<evidence type="ECO:0000313" key="1">
    <source>
        <dbReference type="EMBL" id="NYB73462.1"/>
    </source>
</evidence>
<proteinExistence type="predicted"/>
<dbReference type="AlphaFoldDB" id="A0A974GVJ9"/>
<dbReference type="RefSeq" id="WP_179237162.1">
    <property type="nucleotide sequence ID" value="NZ_JACBNQ010000003.1"/>
</dbReference>
<dbReference type="EMBL" id="JACBNQ010000003">
    <property type="protein sequence ID" value="NYB73462.1"/>
    <property type="molecule type" value="Genomic_DNA"/>
</dbReference>